<protein>
    <submittedName>
        <fullName evidence="1">Uncharacterized protein</fullName>
    </submittedName>
</protein>
<keyword evidence="2" id="KW-1185">Reference proteome</keyword>
<accession>A0A8X6IKT7</accession>
<evidence type="ECO:0000313" key="1">
    <source>
        <dbReference type="EMBL" id="GFS49824.1"/>
    </source>
</evidence>
<dbReference type="AlphaFoldDB" id="A0A8X6IKT7"/>
<comment type="caution">
    <text evidence="1">The sequence shown here is derived from an EMBL/GenBank/DDBJ whole genome shotgun (WGS) entry which is preliminary data.</text>
</comment>
<proteinExistence type="predicted"/>
<reference evidence="1" key="1">
    <citation type="submission" date="2020-08" db="EMBL/GenBank/DDBJ databases">
        <title>Multicomponent nature underlies the extraordinary mechanical properties of spider dragline silk.</title>
        <authorList>
            <person name="Kono N."/>
            <person name="Nakamura H."/>
            <person name="Mori M."/>
            <person name="Yoshida Y."/>
            <person name="Ohtoshi R."/>
            <person name="Malay A.D."/>
            <person name="Moran D.A.P."/>
            <person name="Tomita M."/>
            <person name="Numata K."/>
            <person name="Arakawa K."/>
        </authorList>
    </citation>
    <scope>NUCLEOTIDE SEQUENCE</scope>
</reference>
<gene>
    <name evidence="1" type="ORF">NPIL_51841</name>
</gene>
<evidence type="ECO:0000313" key="2">
    <source>
        <dbReference type="Proteomes" id="UP000887013"/>
    </source>
</evidence>
<dbReference type="Proteomes" id="UP000887013">
    <property type="component" value="Unassembled WGS sequence"/>
</dbReference>
<organism evidence="1 2">
    <name type="scientific">Nephila pilipes</name>
    <name type="common">Giant wood spider</name>
    <name type="synonym">Nephila maculata</name>
    <dbReference type="NCBI Taxonomy" id="299642"/>
    <lineage>
        <taxon>Eukaryota</taxon>
        <taxon>Metazoa</taxon>
        <taxon>Ecdysozoa</taxon>
        <taxon>Arthropoda</taxon>
        <taxon>Chelicerata</taxon>
        <taxon>Arachnida</taxon>
        <taxon>Araneae</taxon>
        <taxon>Araneomorphae</taxon>
        <taxon>Entelegynae</taxon>
        <taxon>Araneoidea</taxon>
        <taxon>Nephilidae</taxon>
        <taxon>Nephila</taxon>
    </lineage>
</organism>
<dbReference type="EMBL" id="BMAW01045410">
    <property type="protein sequence ID" value="GFS49824.1"/>
    <property type="molecule type" value="Genomic_DNA"/>
</dbReference>
<sequence>MFEEEFSQVGAGFNAKCPSKGSTNRSTWGGEEFLLDGWKREGVYQPLHMGWEIEFLLDGWKKRRWLQNLLERQMCPSKETDSARLALMHIWENWPPGRATQGMKAIPLYSNKSGGY</sequence>
<name>A0A8X6IKT7_NEPPI</name>